<evidence type="ECO:0000256" key="6">
    <source>
        <dbReference type="ARBA" id="ARBA00023145"/>
    </source>
</evidence>
<feature type="domain" description="Cathepsin propeptide inhibitor" evidence="11">
    <location>
        <begin position="64"/>
        <end position="120"/>
    </location>
</feature>
<dbReference type="Gene3D" id="3.90.70.10">
    <property type="entry name" value="Cysteine proteinases"/>
    <property type="match status" value="1"/>
</dbReference>
<dbReference type="EC" id="3.4.22.15" evidence="12"/>
<keyword evidence="3 9" id="KW-0732">Signal</keyword>
<protein>
    <submittedName>
        <fullName evidence="12">Putative cathepsin L</fullName>
        <ecNumber evidence="12">3.4.22.15</ecNumber>
    </submittedName>
</protein>
<dbReference type="Proteomes" id="UP000238479">
    <property type="component" value="Chromosome 1"/>
</dbReference>
<keyword evidence="7" id="KW-1015">Disulfide bond</keyword>
<dbReference type="SMART" id="SM00645">
    <property type="entry name" value="Pept_C1"/>
    <property type="match status" value="1"/>
</dbReference>
<dbReference type="Pfam" id="PF00112">
    <property type="entry name" value="Peptidase_C1"/>
    <property type="match status" value="1"/>
</dbReference>
<evidence type="ECO:0000256" key="9">
    <source>
        <dbReference type="SAM" id="SignalP"/>
    </source>
</evidence>
<comment type="similarity">
    <text evidence="1">Belongs to the peptidase C1 family.</text>
</comment>
<dbReference type="STRING" id="74649.A0A2P6SJ69"/>
<dbReference type="OrthoDB" id="10253408at2759"/>
<dbReference type="InterPro" id="IPR025660">
    <property type="entry name" value="Pept_his_AS"/>
</dbReference>
<dbReference type="CDD" id="cd02248">
    <property type="entry name" value="Peptidase_C1A"/>
    <property type="match status" value="1"/>
</dbReference>
<sequence length="383" mass="41461">MAGPPLPPPILMCLVGVAVLTCALTLCVALDVTAQDSIIHQVTDHDSSRKFSSGSNLLGTEKEFKIFMEKYGKKYPTRKEYMHRLDVFAKNMIRAAEHQALDPTAVHGVTPFSDLSEEEFEGMYTGVRGGAGLNDCGGGADSTVENMDVSGLPESFDWREKGAVTEVKMQGGCGACWAFSTTGATEGANFIATGKLVSLSEQQLVDCDHVCDAKEKDACDRGCGGGLMTNAYKYLIEAGGLQDEASYPYTGKKGECKFNPEKVAVRVANFTNIPLDENQIAANLVHHGPLAIGLNAMFMQTYIGGVSCPLVCFKRWVNHGVLLVGYGDKGFSILRLSNKPYWIIKNSWSSKWGEHGYYRLCRGHGMCGMNTMVSAVVTSSRAS</sequence>
<evidence type="ECO:0000256" key="2">
    <source>
        <dbReference type="ARBA" id="ARBA00022670"/>
    </source>
</evidence>
<evidence type="ECO:0000256" key="4">
    <source>
        <dbReference type="ARBA" id="ARBA00022801"/>
    </source>
</evidence>
<dbReference type="InterPro" id="IPR000169">
    <property type="entry name" value="Pept_cys_AS"/>
</dbReference>
<evidence type="ECO:0000256" key="1">
    <source>
        <dbReference type="ARBA" id="ARBA00008455"/>
    </source>
</evidence>
<dbReference type="InterPro" id="IPR039417">
    <property type="entry name" value="Peptidase_C1A_papain-like"/>
</dbReference>
<keyword evidence="5" id="KW-0788">Thiol protease</keyword>
<comment type="caution">
    <text evidence="12">The sequence shown here is derived from an EMBL/GenBank/DDBJ whole genome shotgun (WGS) entry which is preliminary data.</text>
</comment>
<evidence type="ECO:0000313" key="13">
    <source>
        <dbReference type="Proteomes" id="UP000238479"/>
    </source>
</evidence>
<dbReference type="Pfam" id="PF08246">
    <property type="entry name" value="Inhibitor_I29"/>
    <property type="match status" value="1"/>
</dbReference>
<dbReference type="GO" id="GO:0000323">
    <property type="term" value="C:lytic vacuole"/>
    <property type="evidence" value="ECO:0007669"/>
    <property type="project" value="UniProtKB-ARBA"/>
</dbReference>
<dbReference type="SUPFAM" id="SSF54001">
    <property type="entry name" value="Cysteine proteinases"/>
    <property type="match status" value="1"/>
</dbReference>
<evidence type="ECO:0000256" key="5">
    <source>
        <dbReference type="ARBA" id="ARBA00022807"/>
    </source>
</evidence>
<proteinExistence type="inferred from homology"/>
<name>A0A2P6SJ69_ROSCH</name>
<evidence type="ECO:0000256" key="3">
    <source>
        <dbReference type="ARBA" id="ARBA00022729"/>
    </source>
</evidence>
<reference evidence="12 13" key="1">
    <citation type="journal article" date="2018" name="Nat. Genet.">
        <title>The Rosa genome provides new insights in the design of modern roses.</title>
        <authorList>
            <person name="Bendahmane M."/>
        </authorList>
    </citation>
    <scope>NUCLEOTIDE SEQUENCE [LARGE SCALE GENOMIC DNA]</scope>
    <source>
        <strain evidence="13">cv. Old Blush</strain>
    </source>
</reference>
<accession>A0A2P6SJ69</accession>
<evidence type="ECO:0000313" key="12">
    <source>
        <dbReference type="EMBL" id="PRQ58717.1"/>
    </source>
</evidence>
<dbReference type="PROSITE" id="PS00640">
    <property type="entry name" value="THIOL_PROTEASE_ASN"/>
    <property type="match status" value="1"/>
</dbReference>
<keyword evidence="6" id="KW-0865">Zymogen</keyword>
<keyword evidence="4 12" id="KW-0378">Hydrolase</keyword>
<keyword evidence="2" id="KW-0645">Protease</keyword>
<dbReference type="InterPro" id="IPR000668">
    <property type="entry name" value="Peptidase_C1A_C"/>
</dbReference>
<keyword evidence="8" id="KW-0325">Glycoprotein</keyword>
<dbReference type="PROSITE" id="PS00639">
    <property type="entry name" value="THIOL_PROTEASE_HIS"/>
    <property type="match status" value="1"/>
</dbReference>
<dbReference type="PANTHER" id="PTHR12411">
    <property type="entry name" value="CYSTEINE PROTEASE FAMILY C1-RELATED"/>
    <property type="match status" value="1"/>
</dbReference>
<dbReference type="InterPro" id="IPR025661">
    <property type="entry name" value="Pept_asp_AS"/>
</dbReference>
<feature type="chain" id="PRO_5018790373" evidence="9">
    <location>
        <begin position="30"/>
        <end position="383"/>
    </location>
</feature>
<evidence type="ECO:0000256" key="8">
    <source>
        <dbReference type="ARBA" id="ARBA00023180"/>
    </source>
</evidence>
<feature type="signal peptide" evidence="9">
    <location>
        <begin position="1"/>
        <end position="29"/>
    </location>
</feature>
<dbReference type="GO" id="GO:0006508">
    <property type="term" value="P:proteolysis"/>
    <property type="evidence" value="ECO:0007669"/>
    <property type="project" value="UniProtKB-KW"/>
</dbReference>
<evidence type="ECO:0000259" key="11">
    <source>
        <dbReference type="SMART" id="SM00848"/>
    </source>
</evidence>
<dbReference type="InterPro" id="IPR038765">
    <property type="entry name" value="Papain-like_cys_pep_sf"/>
</dbReference>
<dbReference type="InterPro" id="IPR013128">
    <property type="entry name" value="Peptidase_C1A"/>
</dbReference>
<dbReference type="OMA" id="RSATPFW"/>
<dbReference type="AlphaFoldDB" id="A0A2P6SJ69"/>
<dbReference type="PRINTS" id="PR00705">
    <property type="entry name" value="PAPAIN"/>
</dbReference>
<evidence type="ECO:0000259" key="10">
    <source>
        <dbReference type="SMART" id="SM00645"/>
    </source>
</evidence>
<keyword evidence="13" id="KW-1185">Reference proteome</keyword>
<feature type="domain" description="Peptidase C1A papain C-terminal" evidence="10">
    <location>
        <begin position="152"/>
        <end position="377"/>
    </location>
</feature>
<dbReference type="InterPro" id="IPR013201">
    <property type="entry name" value="Prot_inhib_I29"/>
</dbReference>
<organism evidence="12 13">
    <name type="scientific">Rosa chinensis</name>
    <name type="common">China rose</name>
    <dbReference type="NCBI Taxonomy" id="74649"/>
    <lineage>
        <taxon>Eukaryota</taxon>
        <taxon>Viridiplantae</taxon>
        <taxon>Streptophyta</taxon>
        <taxon>Embryophyta</taxon>
        <taxon>Tracheophyta</taxon>
        <taxon>Spermatophyta</taxon>
        <taxon>Magnoliopsida</taxon>
        <taxon>eudicotyledons</taxon>
        <taxon>Gunneridae</taxon>
        <taxon>Pentapetalae</taxon>
        <taxon>rosids</taxon>
        <taxon>fabids</taxon>
        <taxon>Rosales</taxon>
        <taxon>Rosaceae</taxon>
        <taxon>Rosoideae</taxon>
        <taxon>Rosoideae incertae sedis</taxon>
        <taxon>Rosa</taxon>
    </lineage>
</organism>
<dbReference type="SMART" id="SM00848">
    <property type="entry name" value="Inhibitor_I29"/>
    <property type="match status" value="1"/>
</dbReference>
<dbReference type="FunFam" id="3.90.70.10:FF:000057">
    <property type="entry name" value="Cysteine protease RD19A"/>
    <property type="match status" value="1"/>
</dbReference>
<dbReference type="Gramene" id="PRQ58717">
    <property type="protein sequence ID" value="PRQ58717"/>
    <property type="gene ID" value="RchiOBHm_Chr1g0362341"/>
</dbReference>
<dbReference type="PROSITE" id="PS00139">
    <property type="entry name" value="THIOL_PROTEASE_CYS"/>
    <property type="match status" value="1"/>
</dbReference>
<dbReference type="EMBL" id="PDCK01000039">
    <property type="protein sequence ID" value="PRQ58717.1"/>
    <property type="molecule type" value="Genomic_DNA"/>
</dbReference>
<dbReference type="GO" id="GO:0004197">
    <property type="term" value="F:cysteine-type endopeptidase activity"/>
    <property type="evidence" value="ECO:0007669"/>
    <property type="project" value="UniProtKB-EC"/>
</dbReference>
<gene>
    <name evidence="12" type="ORF">RchiOBHm_Chr1g0362341</name>
</gene>
<evidence type="ECO:0000256" key="7">
    <source>
        <dbReference type="ARBA" id="ARBA00023157"/>
    </source>
</evidence>